<dbReference type="EMBL" id="CP037867">
    <property type="protein sequence ID" value="QBM27159.1"/>
    <property type="molecule type" value="Genomic_DNA"/>
</dbReference>
<dbReference type="Pfam" id="PF12802">
    <property type="entry name" value="MarR_2"/>
    <property type="match status" value="1"/>
</dbReference>
<proteinExistence type="predicted"/>
<evidence type="ECO:0000313" key="3">
    <source>
        <dbReference type="Proteomes" id="UP000293912"/>
    </source>
</evidence>
<dbReference type="SMART" id="SM00347">
    <property type="entry name" value="HTH_MARR"/>
    <property type="match status" value="1"/>
</dbReference>
<dbReference type="InterPro" id="IPR036388">
    <property type="entry name" value="WH-like_DNA-bd_sf"/>
</dbReference>
<dbReference type="PANTHER" id="PTHR33164">
    <property type="entry name" value="TRANSCRIPTIONAL REGULATOR, MARR FAMILY"/>
    <property type="match status" value="1"/>
</dbReference>
<dbReference type="RefSeq" id="WP_133155999.1">
    <property type="nucleotide sequence ID" value="NZ_CP037867.1"/>
</dbReference>
<dbReference type="KEGG" id="hpse:HPF_05655"/>
<dbReference type="GO" id="GO:0003700">
    <property type="term" value="F:DNA-binding transcription factor activity"/>
    <property type="evidence" value="ECO:0007669"/>
    <property type="project" value="InterPro"/>
</dbReference>
<reference evidence="2 3" key="1">
    <citation type="submission" date="2019-03" db="EMBL/GenBank/DDBJ databases">
        <authorList>
            <person name="Sebastian G."/>
            <person name="Baumann P."/>
            <person name="Ruckert C."/>
            <person name="Kalinowski J."/>
            <person name="Nebel B."/>
            <person name="Takors R."/>
            <person name="Blombach B."/>
        </authorList>
    </citation>
    <scope>NUCLEOTIDE SEQUENCE [LARGE SCALE GENOMIC DNA]</scope>
    <source>
        <strain evidence="2 3">DSM 1084</strain>
    </source>
</reference>
<dbReference type="Gene3D" id="1.10.10.10">
    <property type="entry name" value="Winged helix-like DNA-binding domain superfamily/Winged helix DNA-binding domain"/>
    <property type="match status" value="1"/>
</dbReference>
<feature type="domain" description="HTH marR-type" evidence="1">
    <location>
        <begin position="6"/>
        <end position="144"/>
    </location>
</feature>
<dbReference type="PANTHER" id="PTHR33164:SF107">
    <property type="entry name" value="TRANSCRIPTIONAL REGULATORY PROTEIN"/>
    <property type="match status" value="1"/>
</dbReference>
<sequence length="152" mass="16754">MPPTRPPRLIFLLNTAQRRLQQLVAAEQLRLAHDNADAPSPAQGGLLFVLQDSDGRTMGEIAQALDLAPSATTGLVQRTEALGWVQRAACPEDARTQRVWLLPAGRNQLPLLRSAIQRINRRLTTGFSPDELATVARWLQHVQQTAQEPDAP</sequence>
<dbReference type="SUPFAM" id="SSF46785">
    <property type="entry name" value="Winged helix' DNA-binding domain"/>
    <property type="match status" value="1"/>
</dbReference>
<name>A0A4P6WX94_HYDPS</name>
<dbReference type="InterPro" id="IPR036390">
    <property type="entry name" value="WH_DNA-bd_sf"/>
</dbReference>
<dbReference type="Proteomes" id="UP000293912">
    <property type="component" value="Chromosome"/>
</dbReference>
<evidence type="ECO:0000313" key="2">
    <source>
        <dbReference type="EMBL" id="QBM27159.1"/>
    </source>
</evidence>
<dbReference type="InterPro" id="IPR039422">
    <property type="entry name" value="MarR/SlyA-like"/>
</dbReference>
<keyword evidence="3" id="KW-1185">Reference proteome</keyword>
<gene>
    <name evidence="2" type="ORF">HPF_05655</name>
</gene>
<accession>A0A4P6WX94</accession>
<dbReference type="GO" id="GO:0006950">
    <property type="term" value="P:response to stress"/>
    <property type="evidence" value="ECO:0007669"/>
    <property type="project" value="TreeGrafter"/>
</dbReference>
<organism evidence="2 3">
    <name type="scientific">Hydrogenophaga pseudoflava</name>
    <name type="common">Pseudomonas carboxydoflava</name>
    <dbReference type="NCBI Taxonomy" id="47421"/>
    <lineage>
        <taxon>Bacteria</taxon>
        <taxon>Pseudomonadati</taxon>
        <taxon>Pseudomonadota</taxon>
        <taxon>Betaproteobacteria</taxon>
        <taxon>Burkholderiales</taxon>
        <taxon>Comamonadaceae</taxon>
        <taxon>Hydrogenophaga</taxon>
    </lineage>
</organism>
<dbReference type="PROSITE" id="PS50995">
    <property type="entry name" value="HTH_MARR_2"/>
    <property type="match status" value="1"/>
</dbReference>
<dbReference type="InterPro" id="IPR000835">
    <property type="entry name" value="HTH_MarR-typ"/>
</dbReference>
<evidence type="ECO:0000259" key="1">
    <source>
        <dbReference type="PROSITE" id="PS50995"/>
    </source>
</evidence>
<protein>
    <submittedName>
        <fullName evidence="2">MarR family protein</fullName>
    </submittedName>
</protein>
<dbReference type="AlphaFoldDB" id="A0A4P6WX94"/>